<name>A0A917HL58_9BACT</name>
<dbReference type="RefSeq" id="WP_188554808.1">
    <property type="nucleotide sequence ID" value="NZ_BMGT01000003.1"/>
</dbReference>
<evidence type="ECO:0000256" key="6">
    <source>
        <dbReference type="ARBA" id="ARBA00022840"/>
    </source>
</evidence>
<reference evidence="11" key="2">
    <citation type="submission" date="2020-09" db="EMBL/GenBank/DDBJ databases">
        <authorList>
            <person name="Sun Q."/>
            <person name="Zhou Y."/>
        </authorList>
    </citation>
    <scope>NUCLEOTIDE SEQUENCE</scope>
    <source>
        <strain evidence="11">CGMCC 1.12997</strain>
    </source>
</reference>
<dbReference type="SMART" id="SM00382">
    <property type="entry name" value="AAA"/>
    <property type="match status" value="1"/>
</dbReference>
<keyword evidence="4" id="KW-1003">Cell membrane</keyword>
<keyword evidence="6 11" id="KW-0067">ATP-binding</keyword>
<dbReference type="EMBL" id="BMGT01000003">
    <property type="protein sequence ID" value="GGG82717.1"/>
    <property type="molecule type" value="Genomic_DNA"/>
</dbReference>
<comment type="similarity">
    <text evidence="9">Belongs to the ABC transporter superfamily. Drug exporter-1 (DrugE1) (TC 3.A.1.105) family.</text>
</comment>
<dbReference type="GO" id="GO:0005524">
    <property type="term" value="F:ATP binding"/>
    <property type="evidence" value="ECO:0007669"/>
    <property type="project" value="UniProtKB-KW"/>
</dbReference>
<dbReference type="SUPFAM" id="SSF52540">
    <property type="entry name" value="P-loop containing nucleoside triphosphate hydrolases"/>
    <property type="match status" value="1"/>
</dbReference>
<dbReference type="GO" id="GO:0005886">
    <property type="term" value="C:plasma membrane"/>
    <property type="evidence" value="ECO:0007669"/>
    <property type="project" value="UniProtKB-SubCell"/>
</dbReference>
<accession>A0A917HL58</accession>
<organism evidence="11 12">
    <name type="scientific">Edaphobacter dinghuensis</name>
    <dbReference type="NCBI Taxonomy" id="1560005"/>
    <lineage>
        <taxon>Bacteria</taxon>
        <taxon>Pseudomonadati</taxon>
        <taxon>Acidobacteriota</taxon>
        <taxon>Terriglobia</taxon>
        <taxon>Terriglobales</taxon>
        <taxon>Acidobacteriaceae</taxon>
        <taxon>Edaphobacter</taxon>
    </lineage>
</organism>
<comment type="subcellular location">
    <subcellularLocation>
        <location evidence="1">Cell membrane</location>
        <topology evidence="1">Peripheral membrane protein</topology>
        <orientation evidence="1">Cytoplasmic side</orientation>
    </subcellularLocation>
</comment>
<dbReference type="PROSITE" id="PS00211">
    <property type="entry name" value="ABC_TRANSPORTER_1"/>
    <property type="match status" value="1"/>
</dbReference>
<dbReference type="PANTHER" id="PTHR43582:SF5">
    <property type="entry name" value="ABC TRANSPORTER"/>
    <property type="match status" value="1"/>
</dbReference>
<dbReference type="GO" id="GO:0016887">
    <property type="term" value="F:ATP hydrolysis activity"/>
    <property type="evidence" value="ECO:0007669"/>
    <property type="project" value="InterPro"/>
</dbReference>
<keyword evidence="3" id="KW-0536">Nodulation</keyword>
<dbReference type="AlphaFoldDB" id="A0A917HL58"/>
<dbReference type="InterPro" id="IPR003439">
    <property type="entry name" value="ABC_transporter-like_ATP-bd"/>
</dbReference>
<evidence type="ECO:0000256" key="5">
    <source>
        <dbReference type="ARBA" id="ARBA00022741"/>
    </source>
</evidence>
<keyword evidence="12" id="KW-1185">Reference proteome</keyword>
<sequence length="335" mass="36976">MTATQPAISVQNIIKRYGDFEAVKGITFDVADGEIFGLLGPNGAGKSTLIRMMTTLIPVTSGKAIIAGHDVSRDSDAVRRMIGVIPQALTSDIDLTVEENLSIYAKLYDVPKARREQNINELLEAVDLTKWRNAQTKTLSGGMRRRLEIARGLVHNPRIFFLDEPTTGLDPVSRVAVWEMLNNLKNKHHLTMLITTHYMDEADRLCDRIAIVDHGKLVALDTPMALKANVPGTNVVEAQFTTESAEWPERLRQLEGVMSVEAQSAGMYRIMTSSGSLTTMQLVQMAASRGETIKSLSVQNTTLDDVFVHYTGRALRDEQVKAAGFVMPPRPGMQP</sequence>
<evidence type="ECO:0000256" key="8">
    <source>
        <dbReference type="ARBA" id="ARBA00023136"/>
    </source>
</evidence>
<dbReference type="Gene3D" id="3.40.50.300">
    <property type="entry name" value="P-loop containing nucleotide triphosphate hydrolases"/>
    <property type="match status" value="1"/>
</dbReference>
<evidence type="ECO:0000256" key="9">
    <source>
        <dbReference type="ARBA" id="ARBA00049985"/>
    </source>
</evidence>
<reference evidence="11" key="1">
    <citation type="journal article" date="2014" name="Int. J. Syst. Evol. Microbiol.">
        <title>Complete genome sequence of Corynebacterium casei LMG S-19264T (=DSM 44701T), isolated from a smear-ripened cheese.</title>
        <authorList>
            <consortium name="US DOE Joint Genome Institute (JGI-PGF)"/>
            <person name="Walter F."/>
            <person name="Albersmeier A."/>
            <person name="Kalinowski J."/>
            <person name="Ruckert C."/>
        </authorList>
    </citation>
    <scope>NUCLEOTIDE SEQUENCE</scope>
    <source>
        <strain evidence="11">CGMCC 1.12997</strain>
    </source>
</reference>
<evidence type="ECO:0000256" key="2">
    <source>
        <dbReference type="ARBA" id="ARBA00022448"/>
    </source>
</evidence>
<evidence type="ECO:0000256" key="4">
    <source>
        <dbReference type="ARBA" id="ARBA00022475"/>
    </source>
</evidence>
<dbReference type="InterPro" id="IPR005894">
    <property type="entry name" value="DrrA"/>
</dbReference>
<evidence type="ECO:0000313" key="12">
    <source>
        <dbReference type="Proteomes" id="UP000647241"/>
    </source>
</evidence>
<dbReference type="GO" id="GO:1900753">
    <property type="term" value="P:doxorubicin transport"/>
    <property type="evidence" value="ECO:0007669"/>
    <property type="project" value="InterPro"/>
</dbReference>
<dbReference type="Pfam" id="PF00005">
    <property type="entry name" value="ABC_tran"/>
    <property type="match status" value="1"/>
</dbReference>
<dbReference type="InterPro" id="IPR017871">
    <property type="entry name" value="ABC_transporter-like_CS"/>
</dbReference>
<gene>
    <name evidence="11" type="ORF">GCM10011585_27930</name>
</gene>
<evidence type="ECO:0000259" key="10">
    <source>
        <dbReference type="PROSITE" id="PS50893"/>
    </source>
</evidence>
<keyword evidence="7" id="KW-1278">Translocase</keyword>
<evidence type="ECO:0000256" key="3">
    <source>
        <dbReference type="ARBA" id="ARBA00022458"/>
    </source>
</evidence>
<comment type="caution">
    <text evidence="11">The sequence shown here is derived from an EMBL/GenBank/DDBJ whole genome shotgun (WGS) entry which is preliminary data.</text>
</comment>
<dbReference type="NCBIfam" id="TIGR01188">
    <property type="entry name" value="drrA"/>
    <property type="match status" value="1"/>
</dbReference>
<keyword evidence="2" id="KW-0813">Transport</keyword>
<evidence type="ECO:0000256" key="1">
    <source>
        <dbReference type="ARBA" id="ARBA00004413"/>
    </source>
</evidence>
<proteinExistence type="inferred from homology"/>
<feature type="domain" description="ABC transporter" evidence="10">
    <location>
        <begin position="8"/>
        <end position="239"/>
    </location>
</feature>
<keyword evidence="8" id="KW-0472">Membrane</keyword>
<dbReference type="InterPro" id="IPR003593">
    <property type="entry name" value="AAA+_ATPase"/>
</dbReference>
<keyword evidence="5" id="KW-0547">Nucleotide-binding</keyword>
<dbReference type="PROSITE" id="PS50893">
    <property type="entry name" value="ABC_TRANSPORTER_2"/>
    <property type="match status" value="1"/>
</dbReference>
<dbReference type="FunFam" id="3.40.50.300:FF:000589">
    <property type="entry name" value="ABC transporter, ATP-binding subunit"/>
    <property type="match status" value="1"/>
</dbReference>
<dbReference type="PANTHER" id="PTHR43582">
    <property type="entry name" value="LINEARMYCIN RESISTANCE ATP-BINDING PROTEIN LNRL"/>
    <property type="match status" value="1"/>
</dbReference>
<dbReference type="Proteomes" id="UP000647241">
    <property type="component" value="Unassembled WGS sequence"/>
</dbReference>
<dbReference type="InterPro" id="IPR027417">
    <property type="entry name" value="P-loop_NTPase"/>
</dbReference>
<evidence type="ECO:0000256" key="7">
    <source>
        <dbReference type="ARBA" id="ARBA00022967"/>
    </source>
</evidence>
<dbReference type="GO" id="GO:0043215">
    <property type="term" value="P:daunorubicin transport"/>
    <property type="evidence" value="ECO:0007669"/>
    <property type="project" value="InterPro"/>
</dbReference>
<protein>
    <submittedName>
        <fullName evidence="11">Daunorubicin resistance protein DrrA family ABC transporter ATP-binding protein</fullName>
    </submittedName>
</protein>
<evidence type="ECO:0000313" key="11">
    <source>
        <dbReference type="EMBL" id="GGG82717.1"/>
    </source>
</evidence>